<gene>
    <name evidence="1" type="ORF">KGM_201989</name>
</gene>
<proteinExistence type="predicted"/>
<evidence type="ECO:0000313" key="1">
    <source>
        <dbReference type="EMBL" id="OWR43428.1"/>
    </source>
</evidence>
<protein>
    <submittedName>
        <fullName evidence="1">Uncharacterized protein</fullName>
    </submittedName>
</protein>
<organism evidence="1 2">
    <name type="scientific">Danaus plexippus plexippus</name>
    <dbReference type="NCBI Taxonomy" id="278856"/>
    <lineage>
        <taxon>Eukaryota</taxon>
        <taxon>Metazoa</taxon>
        <taxon>Ecdysozoa</taxon>
        <taxon>Arthropoda</taxon>
        <taxon>Hexapoda</taxon>
        <taxon>Insecta</taxon>
        <taxon>Pterygota</taxon>
        <taxon>Neoptera</taxon>
        <taxon>Endopterygota</taxon>
        <taxon>Lepidoptera</taxon>
        <taxon>Glossata</taxon>
        <taxon>Ditrysia</taxon>
        <taxon>Papilionoidea</taxon>
        <taxon>Nymphalidae</taxon>
        <taxon>Danainae</taxon>
        <taxon>Danaini</taxon>
        <taxon>Danaina</taxon>
        <taxon>Danaus</taxon>
        <taxon>Danaus</taxon>
    </lineage>
</organism>
<reference evidence="1 2" key="1">
    <citation type="journal article" date="2011" name="Cell">
        <title>The monarch butterfly genome yields insights into long-distance migration.</title>
        <authorList>
            <person name="Zhan S."/>
            <person name="Merlin C."/>
            <person name="Boore J.L."/>
            <person name="Reppert S.M."/>
        </authorList>
    </citation>
    <scope>NUCLEOTIDE SEQUENCE [LARGE SCALE GENOMIC DNA]</scope>
    <source>
        <strain evidence="1">F-2</strain>
    </source>
</reference>
<comment type="caution">
    <text evidence="1">The sequence shown here is derived from an EMBL/GenBank/DDBJ whole genome shotgun (WGS) entry which is preliminary data.</text>
</comment>
<dbReference type="Proteomes" id="UP000007151">
    <property type="component" value="Unassembled WGS sequence"/>
</dbReference>
<sequence>MFRAVSVGWKRYWWGTVRSVCTPALPDGGSHNYLRSSSLNFAFASEVFGTRG</sequence>
<dbReference type="KEGG" id="dpl:KGM_201989"/>
<dbReference type="InParanoid" id="A0A212EPL1"/>
<name>A0A212EPL1_DANPL</name>
<keyword evidence="2" id="KW-1185">Reference proteome</keyword>
<dbReference type="AlphaFoldDB" id="A0A212EPL1"/>
<evidence type="ECO:0000313" key="2">
    <source>
        <dbReference type="Proteomes" id="UP000007151"/>
    </source>
</evidence>
<accession>A0A212EPL1</accession>
<dbReference type="EMBL" id="AGBW02013442">
    <property type="protein sequence ID" value="OWR43428.1"/>
    <property type="molecule type" value="Genomic_DNA"/>
</dbReference>